<dbReference type="Gene3D" id="2.60.200.20">
    <property type="match status" value="1"/>
</dbReference>
<dbReference type="InterPro" id="IPR008984">
    <property type="entry name" value="SMAD_FHA_dom_sf"/>
</dbReference>
<feature type="compositionally biased region" description="Basic and acidic residues" evidence="1">
    <location>
        <begin position="568"/>
        <end position="584"/>
    </location>
</feature>
<dbReference type="OrthoDB" id="4096268at2759"/>
<gene>
    <name evidence="3" type="ORF">FLONG3_10277</name>
</gene>
<accession>A0A395RQA3</accession>
<dbReference type="EMBL" id="PXOG01000292">
    <property type="protein sequence ID" value="RGP62271.1"/>
    <property type="molecule type" value="Genomic_DNA"/>
</dbReference>
<feature type="compositionally biased region" description="Acidic residues" evidence="1">
    <location>
        <begin position="242"/>
        <end position="264"/>
    </location>
</feature>
<dbReference type="Proteomes" id="UP000266234">
    <property type="component" value="Unassembled WGS sequence"/>
</dbReference>
<feature type="compositionally biased region" description="Low complexity" evidence="1">
    <location>
        <begin position="181"/>
        <end position="193"/>
    </location>
</feature>
<keyword evidence="4" id="KW-1185">Reference proteome</keyword>
<feature type="region of interest" description="Disordered" evidence="1">
    <location>
        <begin position="546"/>
        <end position="621"/>
    </location>
</feature>
<sequence length="650" mass="72221">MAVPEYRDEVLITLSSVNPPPNFAFKKRQIFLTKKNPTIQIGRTSKRKASLEAGKSNTWFDSAVMSRNHAVLTFDAETQKVYIKDTESLHGTYKNDARLNANEDTELSSGDKLMFGTSIDRGMERYPPTRLETVLKYGSLDPEQRGNCFRVPDESDCEAVSSDDDQVQHSCKMLYTRNVRPSNLPTSSSSHSPIDLTHEADQTMPTSTQTTHPVGVPDEEERPSQPISNDAFSLGENHEYVWSDDEDQDDRMDDNEDEEIEEESPMAPEKSVADADSSEPAWDYSPVDDADDIQESMSTGDNFEDDEFEDHEDPDLIDSDNLLNDDTKADDECSAQHCSADSGTAEMDVTKEPIPKAPSQTELSDTIELKKVQAPKENDVWRVFLSPDAPPPVQSFSLPPISEMAPEIAAAEIMGRKVGKSEYFAAREVNKATAMRALPPFRPPSSYVVQSAPLGQITEQVPRSHKDSELVASNTRFLDTLQCPFLQSEPETHNAESNLDETSAFRFEQSKKALATVESVMDELQMAAPQEINQEEIEALEDAVEDISKDETASATRELSRTPKSSKRKAEEISELITEERLAESEEPVVPQQATCRPPKRPTHYLRQDTRAAVTPPPPKRLRRMAEVVGYATLGGVAVMSALIATAPSL</sequence>
<dbReference type="PROSITE" id="PS50006">
    <property type="entry name" value="FHA_DOMAIN"/>
    <property type="match status" value="1"/>
</dbReference>
<feature type="compositionally biased region" description="Acidic residues" evidence="1">
    <location>
        <begin position="302"/>
        <end position="318"/>
    </location>
</feature>
<name>A0A395RQA3_9HYPO</name>
<protein>
    <submittedName>
        <fullName evidence="3">Sarcolemmal membrane-associated</fullName>
    </submittedName>
</protein>
<feature type="domain" description="FHA" evidence="2">
    <location>
        <begin position="39"/>
        <end position="99"/>
    </location>
</feature>
<dbReference type="AlphaFoldDB" id="A0A395RQA3"/>
<dbReference type="STRING" id="694270.A0A395RQA3"/>
<evidence type="ECO:0000259" key="2">
    <source>
        <dbReference type="PROSITE" id="PS50006"/>
    </source>
</evidence>
<evidence type="ECO:0000256" key="1">
    <source>
        <dbReference type="SAM" id="MobiDB-lite"/>
    </source>
</evidence>
<organism evidence="3 4">
    <name type="scientific">Fusarium longipes</name>
    <dbReference type="NCBI Taxonomy" id="694270"/>
    <lineage>
        <taxon>Eukaryota</taxon>
        <taxon>Fungi</taxon>
        <taxon>Dikarya</taxon>
        <taxon>Ascomycota</taxon>
        <taxon>Pezizomycotina</taxon>
        <taxon>Sordariomycetes</taxon>
        <taxon>Hypocreomycetidae</taxon>
        <taxon>Hypocreales</taxon>
        <taxon>Nectriaceae</taxon>
        <taxon>Fusarium</taxon>
    </lineage>
</organism>
<dbReference type="SUPFAM" id="SSF49879">
    <property type="entry name" value="SMAD/FHA domain"/>
    <property type="match status" value="1"/>
</dbReference>
<dbReference type="Pfam" id="PF00498">
    <property type="entry name" value="FHA"/>
    <property type="match status" value="1"/>
</dbReference>
<feature type="compositionally biased region" description="Polar residues" evidence="1">
    <location>
        <begin position="203"/>
        <end position="212"/>
    </location>
</feature>
<evidence type="ECO:0000313" key="4">
    <source>
        <dbReference type="Proteomes" id="UP000266234"/>
    </source>
</evidence>
<reference evidence="3 4" key="1">
    <citation type="journal article" date="2018" name="PLoS Pathog.">
        <title>Evolution of structural diversity of trichothecenes, a family of toxins produced by plant pathogenic and entomopathogenic fungi.</title>
        <authorList>
            <person name="Proctor R.H."/>
            <person name="McCormick S.P."/>
            <person name="Kim H.S."/>
            <person name="Cardoza R.E."/>
            <person name="Stanley A.M."/>
            <person name="Lindo L."/>
            <person name="Kelly A."/>
            <person name="Brown D.W."/>
            <person name="Lee T."/>
            <person name="Vaughan M.M."/>
            <person name="Alexander N.J."/>
            <person name="Busman M."/>
            <person name="Gutierrez S."/>
        </authorList>
    </citation>
    <scope>NUCLEOTIDE SEQUENCE [LARGE SCALE GENOMIC DNA]</scope>
    <source>
        <strain evidence="3 4">NRRL 20695</strain>
    </source>
</reference>
<proteinExistence type="predicted"/>
<feature type="region of interest" description="Disordered" evidence="1">
    <location>
        <begin position="179"/>
        <end position="364"/>
    </location>
</feature>
<comment type="caution">
    <text evidence="3">The sequence shown here is derived from an EMBL/GenBank/DDBJ whole genome shotgun (WGS) entry which is preliminary data.</text>
</comment>
<evidence type="ECO:0000313" key="3">
    <source>
        <dbReference type="EMBL" id="RGP62271.1"/>
    </source>
</evidence>
<dbReference type="InterPro" id="IPR000253">
    <property type="entry name" value="FHA_dom"/>
</dbReference>